<sequence>MEIGAATLREKTIGCKWVFSIKYKADGSIDRYKARLIAKGYPQSYGINYRETSSPVAKLNTVRVLLSFATNLDWPLHQFSVKNAFIHGDLKEEVHMDIPPGFTSSQAGTVCKLHKALYGLKQSRKAWFECFSSAMKKRGFKQSNADHTLFLKHREDWARNATDRRSTSGYFTFVGGNLATWRSKKHNVVALSSAEAEFRGMAKGLYELLWLKGLLAKIVNRMATKNVIANLVKREKLNKDNYDVWHKKMKFMLNEQELEEHLTKEMVAPTERQPLRHNAAYQKWNDKDRSA</sequence>
<dbReference type="Pfam" id="PF07727">
    <property type="entry name" value="RVT_2"/>
    <property type="match status" value="1"/>
</dbReference>
<organism evidence="2 3">
    <name type="scientific">Escallonia rubra</name>
    <dbReference type="NCBI Taxonomy" id="112253"/>
    <lineage>
        <taxon>Eukaryota</taxon>
        <taxon>Viridiplantae</taxon>
        <taxon>Streptophyta</taxon>
        <taxon>Embryophyta</taxon>
        <taxon>Tracheophyta</taxon>
        <taxon>Spermatophyta</taxon>
        <taxon>Magnoliopsida</taxon>
        <taxon>eudicotyledons</taxon>
        <taxon>Gunneridae</taxon>
        <taxon>Pentapetalae</taxon>
        <taxon>asterids</taxon>
        <taxon>campanulids</taxon>
        <taxon>Escalloniales</taxon>
        <taxon>Escalloniaceae</taxon>
        <taxon>Escallonia</taxon>
    </lineage>
</organism>
<accession>A0AA88QG33</accession>
<reference evidence="2" key="1">
    <citation type="submission" date="2022-12" db="EMBL/GenBank/DDBJ databases">
        <title>Draft genome assemblies for two species of Escallonia (Escalloniales).</title>
        <authorList>
            <person name="Chanderbali A."/>
            <person name="Dervinis C."/>
            <person name="Anghel I."/>
            <person name="Soltis D."/>
            <person name="Soltis P."/>
            <person name="Zapata F."/>
        </authorList>
    </citation>
    <scope>NUCLEOTIDE SEQUENCE</scope>
    <source>
        <strain evidence="2">UCBG92.1500</strain>
        <tissue evidence="2">Leaf</tissue>
    </source>
</reference>
<evidence type="ECO:0000313" key="2">
    <source>
        <dbReference type="EMBL" id="KAK2967707.1"/>
    </source>
</evidence>
<dbReference type="PANTHER" id="PTHR11439">
    <property type="entry name" value="GAG-POL-RELATED RETROTRANSPOSON"/>
    <property type="match status" value="1"/>
</dbReference>
<evidence type="ECO:0000259" key="1">
    <source>
        <dbReference type="Pfam" id="PF07727"/>
    </source>
</evidence>
<feature type="domain" description="Reverse transcriptase Ty1/copia-type" evidence="1">
    <location>
        <begin position="10"/>
        <end position="153"/>
    </location>
</feature>
<dbReference type="Proteomes" id="UP001187471">
    <property type="component" value="Unassembled WGS sequence"/>
</dbReference>
<gene>
    <name evidence="2" type="ORF">RJ640_027747</name>
</gene>
<dbReference type="AlphaFoldDB" id="A0AA88QG33"/>
<keyword evidence="3" id="KW-1185">Reference proteome</keyword>
<dbReference type="EMBL" id="JAVXUO010002997">
    <property type="protein sequence ID" value="KAK2967707.1"/>
    <property type="molecule type" value="Genomic_DNA"/>
</dbReference>
<dbReference type="InterPro" id="IPR013103">
    <property type="entry name" value="RVT_2"/>
</dbReference>
<dbReference type="PANTHER" id="PTHR11439:SF467">
    <property type="entry name" value="INTEGRASE CATALYTIC DOMAIN-CONTAINING PROTEIN"/>
    <property type="match status" value="1"/>
</dbReference>
<proteinExistence type="predicted"/>
<protein>
    <recommendedName>
        <fullName evidence="1">Reverse transcriptase Ty1/copia-type domain-containing protein</fullName>
    </recommendedName>
</protein>
<evidence type="ECO:0000313" key="3">
    <source>
        <dbReference type="Proteomes" id="UP001187471"/>
    </source>
</evidence>
<name>A0AA88QG33_9ASTE</name>
<dbReference type="CDD" id="cd09272">
    <property type="entry name" value="RNase_HI_RT_Ty1"/>
    <property type="match status" value="1"/>
</dbReference>
<comment type="caution">
    <text evidence="2">The sequence shown here is derived from an EMBL/GenBank/DDBJ whole genome shotgun (WGS) entry which is preliminary data.</text>
</comment>